<organism evidence="2 3">
    <name type="scientific">Paramecium sonneborni</name>
    <dbReference type="NCBI Taxonomy" id="65129"/>
    <lineage>
        <taxon>Eukaryota</taxon>
        <taxon>Sar</taxon>
        <taxon>Alveolata</taxon>
        <taxon>Ciliophora</taxon>
        <taxon>Intramacronucleata</taxon>
        <taxon>Oligohymenophorea</taxon>
        <taxon>Peniculida</taxon>
        <taxon>Parameciidae</taxon>
        <taxon>Paramecium</taxon>
    </lineage>
</organism>
<evidence type="ECO:0000313" key="2">
    <source>
        <dbReference type="EMBL" id="CAD8079596.1"/>
    </source>
</evidence>
<dbReference type="Proteomes" id="UP000692954">
    <property type="component" value="Unassembled WGS sequence"/>
</dbReference>
<name>A0A8S1MRC0_9CILI</name>
<sequence>MGQYCCNYEQNTQVQQVNHSTQYLMEKIIHNITIKLTQGKLIDENVDAVVAMADPQFNVTSHLSRQILKMGGKQMYENLLSCQRKKQTIDFGDVIYTHAEELDFDFIFFALLPPFYEIDYDQQIRRQLRSFQYNGDDSIESSIQEYTGQNDKQYIQNSIKKTLLLCNELGLSSVSFPVISSEAQINSKCYTALVMLLTIKQFIEEKHSQLKNLQLINITIAVSLQDNQQDKTYIKPFKHVLNRLTDGQQIVDYYETPQMGPQEDYQVDSFENEIIQFGKMYKNRKDDRNKQQDSI</sequence>
<protein>
    <recommendedName>
        <fullName evidence="1">Macro domain-containing protein</fullName>
    </recommendedName>
</protein>
<gene>
    <name evidence="2" type="ORF">PSON_ATCC_30995.1.T0390192</name>
</gene>
<comment type="caution">
    <text evidence="2">The sequence shown here is derived from an EMBL/GenBank/DDBJ whole genome shotgun (WGS) entry which is preliminary data.</text>
</comment>
<dbReference type="AlphaFoldDB" id="A0A8S1MRC0"/>
<dbReference type="InterPro" id="IPR002589">
    <property type="entry name" value="Macro_dom"/>
</dbReference>
<dbReference type="OrthoDB" id="6133115at2759"/>
<evidence type="ECO:0000313" key="3">
    <source>
        <dbReference type="Proteomes" id="UP000692954"/>
    </source>
</evidence>
<evidence type="ECO:0000259" key="1">
    <source>
        <dbReference type="PROSITE" id="PS51154"/>
    </source>
</evidence>
<dbReference type="EMBL" id="CAJJDN010000039">
    <property type="protein sequence ID" value="CAD8079596.1"/>
    <property type="molecule type" value="Genomic_DNA"/>
</dbReference>
<feature type="domain" description="Macro" evidence="1">
    <location>
        <begin position="21"/>
        <end position="241"/>
    </location>
</feature>
<accession>A0A8S1MRC0</accession>
<reference evidence="2" key="1">
    <citation type="submission" date="2021-01" db="EMBL/GenBank/DDBJ databases">
        <authorList>
            <consortium name="Genoscope - CEA"/>
            <person name="William W."/>
        </authorList>
    </citation>
    <scope>NUCLEOTIDE SEQUENCE</scope>
</reference>
<proteinExistence type="predicted"/>
<dbReference type="PROSITE" id="PS51154">
    <property type="entry name" value="MACRO"/>
    <property type="match status" value="1"/>
</dbReference>
<keyword evidence="3" id="KW-1185">Reference proteome</keyword>